<feature type="region of interest" description="Disordered" evidence="11">
    <location>
        <begin position="432"/>
        <end position="502"/>
    </location>
</feature>
<reference evidence="13" key="1">
    <citation type="submission" date="2022-07" db="EMBL/GenBank/DDBJ databases">
        <title>Phylogenomic reconstructions and comparative analyses of Kickxellomycotina fungi.</title>
        <authorList>
            <person name="Reynolds N.K."/>
            <person name="Stajich J.E."/>
            <person name="Barry K."/>
            <person name="Grigoriev I.V."/>
            <person name="Crous P."/>
            <person name="Smith M.E."/>
        </authorList>
    </citation>
    <scope>NUCLEOTIDE SEQUENCE</scope>
    <source>
        <strain evidence="13">NBRC 32514</strain>
    </source>
</reference>
<gene>
    <name evidence="13" type="primary">PKH1</name>
    <name evidence="13" type="ORF">LPJ53_005343</name>
</gene>
<comment type="catalytic activity">
    <reaction evidence="9">
        <text>L-seryl-[protein] + ATP = O-phospho-L-seryl-[protein] + ADP + H(+)</text>
        <dbReference type="Rhea" id="RHEA:17989"/>
        <dbReference type="Rhea" id="RHEA-COMP:9863"/>
        <dbReference type="Rhea" id="RHEA-COMP:11604"/>
        <dbReference type="ChEBI" id="CHEBI:15378"/>
        <dbReference type="ChEBI" id="CHEBI:29999"/>
        <dbReference type="ChEBI" id="CHEBI:30616"/>
        <dbReference type="ChEBI" id="CHEBI:83421"/>
        <dbReference type="ChEBI" id="CHEBI:456216"/>
        <dbReference type="EC" id="2.7.11.1"/>
    </reaction>
</comment>
<feature type="compositionally biased region" description="Low complexity" evidence="11">
    <location>
        <begin position="103"/>
        <end position="131"/>
    </location>
</feature>
<feature type="region of interest" description="Disordered" evidence="11">
    <location>
        <begin position="1"/>
        <end position="139"/>
    </location>
</feature>
<dbReference type="GO" id="GO:0004674">
    <property type="term" value="F:protein serine/threonine kinase activity"/>
    <property type="evidence" value="ECO:0007669"/>
    <property type="project" value="UniProtKB-KW"/>
</dbReference>
<dbReference type="EC" id="2.7.11.1" evidence="2"/>
<evidence type="ECO:0000256" key="9">
    <source>
        <dbReference type="ARBA" id="ARBA00048679"/>
    </source>
</evidence>
<feature type="region of interest" description="Disordered" evidence="11">
    <location>
        <begin position="514"/>
        <end position="557"/>
    </location>
</feature>
<dbReference type="InterPro" id="IPR011009">
    <property type="entry name" value="Kinase-like_dom_sf"/>
</dbReference>
<dbReference type="OrthoDB" id="347657at2759"/>
<feature type="compositionally biased region" description="Low complexity" evidence="11">
    <location>
        <begin position="73"/>
        <end position="92"/>
    </location>
</feature>
<keyword evidence="4 13" id="KW-0808">Transferase</keyword>
<dbReference type="InterPro" id="IPR000719">
    <property type="entry name" value="Prot_kinase_dom"/>
</dbReference>
<feature type="compositionally biased region" description="Polar residues" evidence="11">
    <location>
        <begin position="39"/>
        <end position="53"/>
    </location>
</feature>
<feature type="compositionally biased region" description="Polar residues" evidence="11">
    <location>
        <begin position="93"/>
        <end position="102"/>
    </location>
</feature>
<comment type="caution">
    <text evidence="13">The sequence shown here is derived from an EMBL/GenBank/DDBJ whole genome shotgun (WGS) entry which is preliminary data.</text>
</comment>
<feature type="domain" description="Protein kinase" evidence="12">
    <location>
        <begin position="147"/>
        <end position="407"/>
    </location>
</feature>
<organism evidence="13 14">
    <name type="scientific">Coemansia erecta</name>
    <dbReference type="NCBI Taxonomy" id="147472"/>
    <lineage>
        <taxon>Eukaryota</taxon>
        <taxon>Fungi</taxon>
        <taxon>Fungi incertae sedis</taxon>
        <taxon>Zoopagomycota</taxon>
        <taxon>Kickxellomycotina</taxon>
        <taxon>Kickxellomycetes</taxon>
        <taxon>Kickxellales</taxon>
        <taxon>Kickxellaceae</taxon>
        <taxon>Coemansia</taxon>
    </lineage>
</organism>
<dbReference type="SMART" id="SM00220">
    <property type="entry name" value="S_TKc"/>
    <property type="match status" value="1"/>
</dbReference>
<dbReference type="PROSITE" id="PS50011">
    <property type="entry name" value="PROTEIN_KINASE_DOM"/>
    <property type="match status" value="1"/>
</dbReference>
<evidence type="ECO:0000256" key="11">
    <source>
        <dbReference type="SAM" id="MobiDB-lite"/>
    </source>
</evidence>
<dbReference type="AlphaFoldDB" id="A0A9W7XVY9"/>
<dbReference type="PROSITE" id="PS00107">
    <property type="entry name" value="PROTEIN_KINASE_ATP"/>
    <property type="match status" value="1"/>
</dbReference>
<evidence type="ECO:0000256" key="10">
    <source>
        <dbReference type="PROSITE-ProRule" id="PRU10141"/>
    </source>
</evidence>
<sequence length="695" mass="76003">MSNNGSDSSIYMNQQPMSAADSVEMRERPRIPPKPANLRSPNTAATTSHTNSLAAEAVRALNSSDSPLPSMHTATSALNAAALTPNPPQTQQSAPLTSSAYEQSSLAGQQQQQQQQKPSSDAAAAASSSSSIKSHQVNARKRTVGDFSFGRTLGEGSYSTVVEATEKATGRVFAAKILDKRHIIKEKKIKYVNIERDILQALHHPYVVRLHYAFQDSQSLYFVIDLAANGELLSWIRKLGGLAEESARFYLAEIIVAVEYMHMERTLHRDLKPENILLGSDMHILVTDFGTAKMFAKGDTDQRANSFVGTAEYVSPELLTDKSADRNSDLWAVGCIAYQLLVGRPPFKGLNEYQTFQKILKLDYTFPAGMPPLARDLVERILVLDPERRLGATQRGGFRELKEHAFFDGFDWQGLAQRAPPKMAAGGLLADASAAPRSDGPPAIPPKPPLLRQSNAGADGDDMAGFYDTRQSSSDGFGTEKTSDSYPTSPSASTDPLASAGAGHVMHQLHSYRINPPISPVQTPVHLNYAQPHPPPPPPPPPPQSSGHQQYQQQQGHYGYQHIRQPAPNHPATYHQLASHSSEADIYNVRLNDHVPPPLKAEEMAAISYMHQPQYGDSSAPTTNDYYSTASYRPPQMQHHNGAYYQQQQQQPHVYSNYAAGAGANGRRQQQHSSSSSGSSWSAPFRAVFCCGRGR</sequence>
<evidence type="ECO:0000256" key="6">
    <source>
        <dbReference type="ARBA" id="ARBA00022777"/>
    </source>
</evidence>
<dbReference type="EMBL" id="JANBOJ010000312">
    <property type="protein sequence ID" value="KAJ1719977.1"/>
    <property type="molecule type" value="Genomic_DNA"/>
</dbReference>
<keyword evidence="6 13" id="KW-0418">Kinase</keyword>
<dbReference type="FunFam" id="1.10.510.10:FF:000163">
    <property type="entry name" value="3-phosphoinositide-dependent protein kinase 1"/>
    <property type="match status" value="1"/>
</dbReference>
<dbReference type="InterPro" id="IPR039046">
    <property type="entry name" value="PDPK1"/>
</dbReference>
<keyword evidence="14" id="KW-1185">Reference proteome</keyword>
<comment type="catalytic activity">
    <reaction evidence="8">
        <text>L-threonyl-[protein] + ATP = O-phospho-L-threonyl-[protein] + ADP + H(+)</text>
        <dbReference type="Rhea" id="RHEA:46608"/>
        <dbReference type="Rhea" id="RHEA-COMP:11060"/>
        <dbReference type="Rhea" id="RHEA-COMP:11605"/>
        <dbReference type="ChEBI" id="CHEBI:15378"/>
        <dbReference type="ChEBI" id="CHEBI:30013"/>
        <dbReference type="ChEBI" id="CHEBI:30616"/>
        <dbReference type="ChEBI" id="CHEBI:61977"/>
        <dbReference type="ChEBI" id="CHEBI:456216"/>
        <dbReference type="EC" id="2.7.11.1"/>
    </reaction>
</comment>
<dbReference type="FunFam" id="3.30.200.20:FF:000191">
    <property type="entry name" value="3-phosphoinositide-dependent protein kinase 2-like"/>
    <property type="match status" value="1"/>
</dbReference>
<dbReference type="Gene3D" id="1.10.510.10">
    <property type="entry name" value="Transferase(Phosphotransferase) domain 1"/>
    <property type="match status" value="1"/>
</dbReference>
<comment type="similarity">
    <text evidence="1">Belongs to the protein kinase superfamily. AGC Ser/Thr protein kinase family. PDPK1 subfamily.</text>
</comment>
<dbReference type="Pfam" id="PF00069">
    <property type="entry name" value="Pkinase"/>
    <property type="match status" value="1"/>
</dbReference>
<dbReference type="InterPro" id="IPR050236">
    <property type="entry name" value="Ser_Thr_kinase_AGC"/>
</dbReference>
<evidence type="ECO:0000313" key="13">
    <source>
        <dbReference type="EMBL" id="KAJ1719977.1"/>
    </source>
</evidence>
<dbReference type="CDD" id="cd05581">
    <property type="entry name" value="STKc_PDK1"/>
    <property type="match status" value="1"/>
</dbReference>
<dbReference type="Proteomes" id="UP001149813">
    <property type="component" value="Unassembled WGS sequence"/>
</dbReference>
<dbReference type="GO" id="GO:0005524">
    <property type="term" value="F:ATP binding"/>
    <property type="evidence" value="ECO:0007669"/>
    <property type="project" value="UniProtKB-UniRule"/>
</dbReference>
<evidence type="ECO:0000259" key="12">
    <source>
        <dbReference type="PROSITE" id="PS50011"/>
    </source>
</evidence>
<dbReference type="GO" id="GO:0035556">
    <property type="term" value="P:intracellular signal transduction"/>
    <property type="evidence" value="ECO:0007669"/>
    <property type="project" value="TreeGrafter"/>
</dbReference>
<dbReference type="InterPro" id="IPR017441">
    <property type="entry name" value="Protein_kinase_ATP_BS"/>
</dbReference>
<feature type="compositionally biased region" description="Polar residues" evidence="11">
    <location>
        <begin position="1"/>
        <end position="17"/>
    </location>
</feature>
<protein>
    <recommendedName>
        <fullName evidence="2">non-specific serine/threonine protein kinase</fullName>
        <ecNumber evidence="2">2.7.11.1</ecNumber>
    </recommendedName>
</protein>
<feature type="compositionally biased region" description="Low complexity" evidence="11">
    <location>
        <begin position="545"/>
        <end position="557"/>
    </location>
</feature>
<evidence type="ECO:0000256" key="3">
    <source>
        <dbReference type="ARBA" id="ARBA00022527"/>
    </source>
</evidence>
<dbReference type="PANTHER" id="PTHR24356:SF163">
    <property type="entry name" value="3-PHOSPHOINOSITIDE-DEPENDENT PROTEIN KINASE 1-RELATED"/>
    <property type="match status" value="1"/>
</dbReference>
<evidence type="ECO:0000256" key="4">
    <source>
        <dbReference type="ARBA" id="ARBA00022679"/>
    </source>
</evidence>
<evidence type="ECO:0000256" key="1">
    <source>
        <dbReference type="ARBA" id="ARBA00010006"/>
    </source>
</evidence>
<dbReference type="SUPFAM" id="SSF56112">
    <property type="entry name" value="Protein kinase-like (PK-like)"/>
    <property type="match status" value="1"/>
</dbReference>
<evidence type="ECO:0000256" key="8">
    <source>
        <dbReference type="ARBA" id="ARBA00047899"/>
    </source>
</evidence>
<accession>A0A9W7XVY9</accession>
<name>A0A9W7XVY9_9FUNG</name>
<keyword evidence="3 13" id="KW-0723">Serine/threonine-protein kinase</keyword>
<evidence type="ECO:0000313" key="14">
    <source>
        <dbReference type="Proteomes" id="UP001149813"/>
    </source>
</evidence>
<keyword evidence="5 10" id="KW-0547">Nucleotide-binding</keyword>
<feature type="compositionally biased region" description="Polar residues" evidence="11">
    <location>
        <begin position="484"/>
        <end position="496"/>
    </location>
</feature>
<feature type="binding site" evidence="10">
    <location>
        <position position="176"/>
    </location>
    <ligand>
        <name>ATP</name>
        <dbReference type="ChEBI" id="CHEBI:30616"/>
    </ligand>
</feature>
<proteinExistence type="inferred from homology"/>
<dbReference type="Gene3D" id="3.30.200.20">
    <property type="entry name" value="Phosphorylase Kinase, domain 1"/>
    <property type="match status" value="1"/>
</dbReference>
<evidence type="ECO:0000256" key="2">
    <source>
        <dbReference type="ARBA" id="ARBA00012513"/>
    </source>
</evidence>
<dbReference type="PANTHER" id="PTHR24356">
    <property type="entry name" value="SERINE/THREONINE-PROTEIN KINASE"/>
    <property type="match status" value="1"/>
</dbReference>
<keyword evidence="7 10" id="KW-0067">ATP-binding</keyword>
<evidence type="ECO:0000256" key="5">
    <source>
        <dbReference type="ARBA" id="ARBA00022741"/>
    </source>
</evidence>
<evidence type="ECO:0000256" key="7">
    <source>
        <dbReference type="ARBA" id="ARBA00022840"/>
    </source>
</evidence>
<feature type="compositionally biased region" description="Pro residues" evidence="11">
    <location>
        <begin position="532"/>
        <end position="544"/>
    </location>
</feature>